<evidence type="ECO:0000313" key="1">
    <source>
        <dbReference type="EMBL" id="KKN42511.1"/>
    </source>
</evidence>
<dbReference type="AlphaFoldDB" id="A0A0F9T0C0"/>
<comment type="caution">
    <text evidence="1">The sequence shown here is derived from an EMBL/GenBank/DDBJ whole genome shotgun (WGS) entry which is preliminary data.</text>
</comment>
<sequence>MVDLIYIAGWAGGGQGRQSVPQGNLVEILAQGIGIPIKHAGRTSQNVRGYNFMGYNFKA</sequence>
<organism evidence="1">
    <name type="scientific">marine sediment metagenome</name>
    <dbReference type="NCBI Taxonomy" id="412755"/>
    <lineage>
        <taxon>unclassified sequences</taxon>
        <taxon>metagenomes</taxon>
        <taxon>ecological metagenomes</taxon>
    </lineage>
</organism>
<proteinExistence type="predicted"/>
<name>A0A0F9T0C0_9ZZZZ</name>
<reference evidence="1" key="1">
    <citation type="journal article" date="2015" name="Nature">
        <title>Complex archaea that bridge the gap between prokaryotes and eukaryotes.</title>
        <authorList>
            <person name="Spang A."/>
            <person name="Saw J.H."/>
            <person name="Jorgensen S.L."/>
            <person name="Zaremba-Niedzwiedzka K."/>
            <person name="Martijn J."/>
            <person name="Lind A.E."/>
            <person name="van Eijk R."/>
            <person name="Schleper C."/>
            <person name="Guy L."/>
            <person name="Ettema T.J."/>
        </authorList>
    </citation>
    <scope>NUCLEOTIDE SEQUENCE</scope>
</reference>
<protein>
    <submittedName>
        <fullName evidence="1">Uncharacterized protein</fullName>
    </submittedName>
</protein>
<accession>A0A0F9T0C0</accession>
<gene>
    <name evidence="1" type="ORF">LCGC14_0712720</name>
</gene>
<dbReference type="EMBL" id="LAZR01001576">
    <property type="protein sequence ID" value="KKN42511.1"/>
    <property type="molecule type" value="Genomic_DNA"/>
</dbReference>